<organism evidence="4 5">
    <name type="scientific">Mycena indigotica</name>
    <dbReference type="NCBI Taxonomy" id="2126181"/>
    <lineage>
        <taxon>Eukaryota</taxon>
        <taxon>Fungi</taxon>
        <taxon>Dikarya</taxon>
        <taxon>Basidiomycota</taxon>
        <taxon>Agaricomycotina</taxon>
        <taxon>Agaricomycetes</taxon>
        <taxon>Agaricomycetidae</taxon>
        <taxon>Agaricales</taxon>
        <taxon>Marasmiineae</taxon>
        <taxon>Mycenaceae</taxon>
        <taxon>Mycena</taxon>
    </lineage>
</organism>
<dbReference type="InterPro" id="IPR001509">
    <property type="entry name" value="Epimerase_deHydtase"/>
</dbReference>
<evidence type="ECO:0000313" key="4">
    <source>
        <dbReference type="EMBL" id="KAF7298794.1"/>
    </source>
</evidence>
<sequence length="350" mass="38768">MSSKPLVFVTGASGYLGSVVVHELLKAGYPVRGSARGRKFALLKEAFASYQQFEAVEIDDIATADYTEVFKGVGAIIHTAAPIPGRADSVTAFKTAIDGSLNILRAANTAGIRKVVATGTIVSFPQDKYGADDWVALTREEALQGNAFTLYVGEKKFGEQAILQYADEHPEMDITIFNPPWIFGPVAPGFESIVPTPEGSTPAFSTAAYVYQLLRSDNKVYYTFPGTIDVRDVARIHIAAISAPTPNGTRPRRVALASPEQTDFRDAIKFIYDERPELRDRLADPESVPRWPTYKIDVDLTPVEKSFGYPISGFKTWRETILDAVDRFIELEKYWTSKGHKFEVPEKLPY</sequence>
<dbReference type="GeneID" id="59347456"/>
<dbReference type="PANTHER" id="PTHR10366">
    <property type="entry name" value="NAD DEPENDENT EPIMERASE/DEHYDRATASE"/>
    <property type="match status" value="1"/>
</dbReference>
<dbReference type="Gene3D" id="3.40.50.720">
    <property type="entry name" value="NAD(P)-binding Rossmann-like Domain"/>
    <property type="match status" value="1"/>
</dbReference>
<protein>
    <submittedName>
        <fullName evidence="4">Epimerase domain-containing protein</fullName>
    </submittedName>
</protein>
<accession>A0A8H6W4B6</accession>
<evidence type="ECO:0000256" key="1">
    <source>
        <dbReference type="ARBA" id="ARBA00023002"/>
    </source>
</evidence>
<dbReference type="GO" id="GO:0016616">
    <property type="term" value="F:oxidoreductase activity, acting on the CH-OH group of donors, NAD or NADP as acceptor"/>
    <property type="evidence" value="ECO:0007669"/>
    <property type="project" value="TreeGrafter"/>
</dbReference>
<keyword evidence="1" id="KW-0560">Oxidoreductase</keyword>
<dbReference type="EMBL" id="JACAZF010000007">
    <property type="protein sequence ID" value="KAF7298794.1"/>
    <property type="molecule type" value="Genomic_DNA"/>
</dbReference>
<dbReference type="OrthoDB" id="2735536at2759"/>
<comment type="caution">
    <text evidence="4">The sequence shown here is derived from an EMBL/GenBank/DDBJ whole genome shotgun (WGS) entry which is preliminary data.</text>
</comment>
<dbReference type="SUPFAM" id="SSF51735">
    <property type="entry name" value="NAD(P)-binding Rossmann-fold domains"/>
    <property type="match status" value="1"/>
</dbReference>
<feature type="domain" description="NAD-dependent epimerase/dehydratase" evidence="3">
    <location>
        <begin position="7"/>
        <end position="244"/>
    </location>
</feature>
<comment type="similarity">
    <text evidence="2">Belongs to the NAD(P)-dependent epimerase/dehydratase family. Dihydroflavonol-4-reductase subfamily.</text>
</comment>
<reference evidence="4" key="1">
    <citation type="submission" date="2020-05" db="EMBL/GenBank/DDBJ databases">
        <title>Mycena genomes resolve the evolution of fungal bioluminescence.</title>
        <authorList>
            <person name="Tsai I.J."/>
        </authorList>
    </citation>
    <scope>NUCLEOTIDE SEQUENCE</scope>
    <source>
        <strain evidence="4">171206Taipei</strain>
    </source>
</reference>
<proteinExistence type="inferred from homology"/>
<keyword evidence="5" id="KW-1185">Reference proteome</keyword>
<dbReference type="AlphaFoldDB" id="A0A8H6W4B6"/>
<evidence type="ECO:0000259" key="3">
    <source>
        <dbReference type="Pfam" id="PF01370"/>
    </source>
</evidence>
<dbReference type="Pfam" id="PF01370">
    <property type="entry name" value="Epimerase"/>
    <property type="match status" value="1"/>
</dbReference>
<dbReference type="PANTHER" id="PTHR10366:SF579">
    <property type="entry name" value="3-BETA HYDROXYSTEROID DEHYDROGENASE_ISOMERASE FAMILY PROTEIN (AFU_ORTHOLOGUE AFUA_3G02250)"/>
    <property type="match status" value="1"/>
</dbReference>
<dbReference type="RefSeq" id="XP_037218182.1">
    <property type="nucleotide sequence ID" value="XM_037364940.1"/>
</dbReference>
<name>A0A8H6W4B6_9AGAR</name>
<dbReference type="Proteomes" id="UP000636479">
    <property type="component" value="Unassembled WGS sequence"/>
</dbReference>
<gene>
    <name evidence="4" type="ORF">MIND_00827000</name>
</gene>
<evidence type="ECO:0000256" key="2">
    <source>
        <dbReference type="ARBA" id="ARBA00023445"/>
    </source>
</evidence>
<dbReference type="InterPro" id="IPR036291">
    <property type="entry name" value="NAD(P)-bd_dom_sf"/>
</dbReference>
<evidence type="ECO:0000313" key="5">
    <source>
        <dbReference type="Proteomes" id="UP000636479"/>
    </source>
</evidence>
<dbReference type="InterPro" id="IPR050425">
    <property type="entry name" value="NAD(P)_dehydrat-like"/>
</dbReference>